<feature type="compositionally biased region" description="Basic and acidic residues" evidence="1">
    <location>
        <begin position="300"/>
        <end position="311"/>
    </location>
</feature>
<protein>
    <recommendedName>
        <fullName evidence="4">RRM domain-containing protein</fullName>
    </recommendedName>
</protein>
<evidence type="ECO:0008006" key="4">
    <source>
        <dbReference type="Google" id="ProtNLM"/>
    </source>
</evidence>
<name>A0A8K0JKA3_9TREE</name>
<feature type="region of interest" description="Disordered" evidence="1">
    <location>
        <begin position="266"/>
        <end position="311"/>
    </location>
</feature>
<evidence type="ECO:0000256" key="1">
    <source>
        <dbReference type="SAM" id="MobiDB-lite"/>
    </source>
</evidence>
<dbReference type="InterPro" id="IPR035979">
    <property type="entry name" value="RBD_domain_sf"/>
</dbReference>
<evidence type="ECO:0000313" key="3">
    <source>
        <dbReference type="Proteomes" id="UP000812966"/>
    </source>
</evidence>
<feature type="compositionally biased region" description="Gly residues" evidence="1">
    <location>
        <begin position="193"/>
        <end position="219"/>
    </location>
</feature>
<dbReference type="InterPro" id="IPR034772">
    <property type="entry name" value="CPSF6/7"/>
</dbReference>
<evidence type="ECO:0000313" key="2">
    <source>
        <dbReference type="EMBL" id="KAG7532262.1"/>
    </source>
</evidence>
<feature type="compositionally biased region" description="Acidic residues" evidence="1">
    <location>
        <begin position="1"/>
        <end position="15"/>
    </location>
</feature>
<keyword evidence="3" id="KW-1185">Reference proteome</keyword>
<dbReference type="AlphaFoldDB" id="A0A8K0JKA3"/>
<dbReference type="Gene3D" id="3.30.70.330">
    <property type="match status" value="1"/>
</dbReference>
<dbReference type="GO" id="GO:0005634">
    <property type="term" value="C:nucleus"/>
    <property type="evidence" value="ECO:0007669"/>
    <property type="project" value="UniProtKB-SubCell"/>
</dbReference>
<feature type="compositionally biased region" description="Basic and acidic residues" evidence="1">
    <location>
        <begin position="174"/>
        <end position="185"/>
    </location>
</feature>
<proteinExistence type="predicted"/>
<dbReference type="PANTHER" id="PTHR23204">
    <property type="entry name" value="CLEAVAGE AND POLYADENYLATION SPECIFIC FACTOR"/>
    <property type="match status" value="1"/>
</dbReference>
<feature type="region of interest" description="Disordered" evidence="1">
    <location>
        <begin position="166"/>
        <end position="219"/>
    </location>
</feature>
<dbReference type="EMBL" id="JABELV010000069">
    <property type="protein sequence ID" value="KAG7532262.1"/>
    <property type="molecule type" value="Genomic_DNA"/>
</dbReference>
<dbReference type="GO" id="GO:0006397">
    <property type="term" value="P:mRNA processing"/>
    <property type="evidence" value="ECO:0007669"/>
    <property type="project" value="UniProtKB-KW"/>
</dbReference>
<dbReference type="GO" id="GO:0003676">
    <property type="term" value="F:nucleic acid binding"/>
    <property type="evidence" value="ECO:0007669"/>
    <property type="project" value="InterPro"/>
</dbReference>
<feature type="compositionally biased region" description="Gly residues" evidence="1">
    <location>
        <begin position="266"/>
        <end position="278"/>
    </location>
</feature>
<dbReference type="Proteomes" id="UP000812966">
    <property type="component" value="Unassembled WGS sequence"/>
</dbReference>
<gene>
    <name evidence="2" type="ORF">FFLO_03657</name>
</gene>
<dbReference type="SUPFAM" id="SSF54928">
    <property type="entry name" value="RNA-binding domain, RBD"/>
    <property type="match status" value="1"/>
</dbReference>
<dbReference type="InterPro" id="IPR012677">
    <property type="entry name" value="Nucleotide-bd_a/b_plait_sf"/>
</dbReference>
<feature type="compositionally biased region" description="Low complexity" evidence="1">
    <location>
        <begin position="59"/>
        <end position="68"/>
    </location>
</feature>
<feature type="compositionally biased region" description="Polar residues" evidence="1">
    <location>
        <begin position="39"/>
        <end position="58"/>
    </location>
</feature>
<comment type="caution">
    <text evidence="2">The sequence shown here is derived from an EMBL/GenBank/DDBJ whole genome shotgun (WGS) entry which is preliminary data.</text>
</comment>
<feature type="region of interest" description="Disordered" evidence="1">
    <location>
        <begin position="1"/>
        <end position="82"/>
    </location>
</feature>
<accession>A0A8K0JKA3</accession>
<sequence>MAGDDDYGDLYDFGDVDGGGDYGASSGPAQADVKPNVGSAIQSVTSDNNQAQSNSQFVNNGPSYNSRPPSGPSGSGAGGPGEDDVVYLAELNWWTNDEHLREAAAQAGFQIKIDDVTFSEHKVNGKSKGLAWVYCYNPQNAQAFKTWFEHNLFQDKTIAVNIGSSSQGNPYKIPPKEPNRIKGREGAGPPAPGGYGGGGGGGMGGPGGRGRGGYRGGMMGGGPSGGGGMGAMPAAGGMMNPMMPMMNPMMNPAMMQQMMQMMQGGMGGGGGAAGGQGGFNPPTGPRAGADASGGGVQTDEFGRALKRSRQD</sequence>
<reference evidence="2" key="1">
    <citation type="submission" date="2020-04" db="EMBL/GenBank/DDBJ databases">
        <title>Analysis of mating type loci in Filobasidium floriforme.</title>
        <authorList>
            <person name="Nowrousian M."/>
        </authorList>
    </citation>
    <scope>NUCLEOTIDE SEQUENCE</scope>
    <source>
        <strain evidence="2">CBS 6242</strain>
    </source>
</reference>
<dbReference type="CDD" id="cd12372">
    <property type="entry name" value="RRM_CFIm68_CFIm59"/>
    <property type="match status" value="1"/>
</dbReference>
<organism evidence="2 3">
    <name type="scientific">Filobasidium floriforme</name>
    <dbReference type="NCBI Taxonomy" id="5210"/>
    <lineage>
        <taxon>Eukaryota</taxon>
        <taxon>Fungi</taxon>
        <taxon>Dikarya</taxon>
        <taxon>Basidiomycota</taxon>
        <taxon>Agaricomycotina</taxon>
        <taxon>Tremellomycetes</taxon>
        <taxon>Filobasidiales</taxon>
        <taxon>Filobasidiaceae</taxon>
        <taxon>Filobasidium</taxon>
    </lineage>
</organism>